<evidence type="ECO:0000313" key="3">
    <source>
        <dbReference type="EMBL" id="OQJ99398.1"/>
    </source>
</evidence>
<reference evidence="2" key="2">
    <citation type="submission" date="2017-09" db="EMBL/GenBank/DDBJ databases">
        <authorList>
            <person name="Ehlers B."/>
            <person name="Leendertz F.H."/>
        </authorList>
    </citation>
    <scope>NUCLEOTIDE SEQUENCE</scope>
    <source>
        <strain evidence="2">MAVP-26</strain>
    </source>
</reference>
<sequence length="129" mass="14743">MKIEHVAIWTERLEELKGFYEKYFNAVSNDKYHNPKKHFSSYFLSFESGARLELMSMEGVTTCENSHSMQVTGLAHFAFALGSEQAVDQIIKTLVEDGYQRIDGPRYTGDGYYESCVLDPDGNRIELTV</sequence>
<name>A0A249VXS9_VIBPH</name>
<feature type="domain" description="VOC" evidence="1">
    <location>
        <begin position="2"/>
        <end position="129"/>
    </location>
</feature>
<dbReference type="InterPro" id="IPR004360">
    <property type="entry name" value="Glyas_Fos-R_dOase_dom"/>
</dbReference>
<dbReference type="EMBL" id="CP023247">
    <property type="protein sequence ID" value="ASZ49310.1"/>
    <property type="molecule type" value="Genomic_DNA"/>
</dbReference>
<dbReference type="InterPro" id="IPR051332">
    <property type="entry name" value="Fosfomycin_Res_Enzymes"/>
</dbReference>
<dbReference type="PANTHER" id="PTHR36113:SF1">
    <property type="entry name" value="GLYOXALASE_BLEOMYCIN RESISTANCE PROTEIN_DIOXYGENASE"/>
    <property type="match status" value="1"/>
</dbReference>
<keyword evidence="4" id="KW-1185">Reference proteome</keyword>
<dbReference type="AlphaFoldDB" id="A0A249VXS9"/>
<dbReference type="PANTHER" id="PTHR36113">
    <property type="entry name" value="LYASE, PUTATIVE-RELATED-RELATED"/>
    <property type="match status" value="1"/>
</dbReference>
<dbReference type="InterPro" id="IPR029068">
    <property type="entry name" value="Glyas_Bleomycin-R_OHBP_Dase"/>
</dbReference>
<evidence type="ECO:0000259" key="1">
    <source>
        <dbReference type="PROSITE" id="PS51819"/>
    </source>
</evidence>
<protein>
    <submittedName>
        <fullName evidence="2">Glyoxalase</fullName>
    </submittedName>
</protein>
<evidence type="ECO:0000313" key="4">
    <source>
        <dbReference type="Proteomes" id="UP000191946"/>
    </source>
</evidence>
<dbReference type="Pfam" id="PF00903">
    <property type="entry name" value="Glyoxalase"/>
    <property type="match status" value="1"/>
</dbReference>
<dbReference type="PROSITE" id="PS51819">
    <property type="entry name" value="VOC"/>
    <property type="match status" value="1"/>
</dbReference>
<organism evidence="2">
    <name type="scientific">Vibrio parahaemolyticus</name>
    <dbReference type="NCBI Taxonomy" id="670"/>
    <lineage>
        <taxon>Bacteria</taxon>
        <taxon>Pseudomonadati</taxon>
        <taxon>Pseudomonadota</taxon>
        <taxon>Gammaproteobacteria</taxon>
        <taxon>Vibrionales</taxon>
        <taxon>Vibrionaceae</taxon>
        <taxon>Vibrio</taxon>
    </lineage>
</organism>
<dbReference type="SUPFAM" id="SSF54593">
    <property type="entry name" value="Glyoxalase/Bleomycin resistance protein/Dihydroxybiphenyl dioxygenase"/>
    <property type="match status" value="1"/>
</dbReference>
<dbReference type="RefSeq" id="WP_005498020.1">
    <property type="nucleotide sequence ID" value="NZ_CP023247.2"/>
</dbReference>
<dbReference type="Proteomes" id="UP000191946">
    <property type="component" value="Unassembled WGS sequence"/>
</dbReference>
<reference evidence="3 4" key="1">
    <citation type="submission" date="2015-08" db="EMBL/GenBank/DDBJ databases">
        <title>Draft Genome Sequences of Vibrio parahaemolyticus Strains.</title>
        <authorList>
            <person name="Gonzalez-Escalona N."/>
            <person name="DePaola A."/>
        </authorList>
    </citation>
    <scope>NUCLEOTIDE SEQUENCE [LARGE SCALE GENOMIC DNA]</scope>
    <source>
        <strain evidence="3 4">CFSAN001621</strain>
    </source>
</reference>
<proteinExistence type="predicted"/>
<gene>
    <name evidence="3" type="ORF">AKG60_15430</name>
    <name evidence="2" type="ORF">YA91_01490</name>
</gene>
<dbReference type="InterPro" id="IPR037523">
    <property type="entry name" value="VOC_core"/>
</dbReference>
<dbReference type="CDD" id="cd07241">
    <property type="entry name" value="VOC_BsYyaH"/>
    <property type="match status" value="1"/>
</dbReference>
<dbReference type="EMBL" id="LHQV01000015">
    <property type="protein sequence ID" value="OQJ99398.1"/>
    <property type="molecule type" value="Genomic_DNA"/>
</dbReference>
<evidence type="ECO:0000313" key="2">
    <source>
        <dbReference type="EMBL" id="ASZ49310.1"/>
    </source>
</evidence>
<dbReference type="Gene3D" id="3.10.180.10">
    <property type="entry name" value="2,3-Dihydroxybiphenyl 1,2-Dioxygenase, domain 1"/>
    <property type="match status" value="1"/>
</dbReference>
<accession>A0A249VXS9</accession>